<organism evidence="2 3">
    <name type="scientific">Streptomyces clavuligerus</name>
    <dbReference type="NCBI Taxonomy" id="1901"/>
    <lineage>
        <taxon>Bacteria</taxon>
        <taxon>Bacillati</taxon>
        <taxon>Actinomycetota</taxon>
        <taxon>Actinomycetes</taxon>
        <taxon>Kitasatosporales</taxon>
        <taxon>Streptomycetaceae</taxon>
        <taxon>Streptomyces</taxon>
    </lineage>
</organism>
<keyword evidence="1" id="KW-1133">Transmembrane helix</keyword>
<keyword evidence="1" id="KW-0472">Membrane</keyword>
<sequence length="32" mass="3330">MNKLRSWAVAIGMAVAYAATAVLLVALARNSP</sequence>
<evidence type="ECO:0000313" key="3">
    <source>
        <dbReference type="Proteomes" id="UP000002357"/>
    </source>
</evidence>
<protein>
    <submittedName>
        <fullName evidence="2">Uncharacterized protein</fullName>
    </submittedName>
</protein>
<dbReference type="Proteomes" id="UP000002357">
    <property type="component" value="Chromosome"/>
</dbReference>
<accession>B5GXV9</accession>
<reference evidence="2 3" key="1">
    <citation type="journal article" date="2010" name="Genome Biol. Evol.">
        <title>The sequence of a 1.8-mb bacterial linear plasmid reveals a rich evolutionary reservoir of secondary metabolic pathways.</title>
        <authorList>
            <person name="Medema M.H."/>
            <person name="Trefzer A."/>
            <person name="Kovalchuk A."/>
            <person name="van den Berg M."/>
            <person name="Mueller U."/>
            <person name="Heijne W."/>
            <person name="Wu L."/>
            <person name="Alam M.T."/>
            <person name="Ronning C.M."/>
            <person name="Nierman W.C."/>
            <person name="Bovenberg R.A.L."/>
            <person name="Breitling R."/>
            <person name="Takano E."/>
        </authorList>
    </citation>
    <scope>NUCLEOTIDE SEQUENCE [LARGE SCALE GENOMIC DNA]</scope>
    <source>
        <strain evidence="3">ATCC 27064 / DSM 738 / JCM 4710 / NBRC 13307 / NCIMB 12785 / NRRL 3585 / VKM Ac-602</strain>
    </source>
</reference>
<name>B5GXV9_STRCL</name>
<dbReference type="EMBL" id="CM000913">
    <property type="protein sequence ID" value="EFG07214.1"/>
    <property type="molecule type" value="Genomic_DNA"/>
</dbReference>
<feature type="transmembrane region" description="Helical" evidence="1">
    <location>
        <begin position="6"/>
        <end position="28"/>
    </location>
</feature>
<evidence type="ECO:0000313" key="2">
    <source>
        <dbReference type="EMBL" id="EFG07214.1"/>
    </source>
</evidence>
<proteinExistence type="predicted"/>
<keyword evidence="1" id="KW-0812">Transmembrane</keyword>
<gene>
    <name evidence="2" type="ORF">SCLAV_2141</name>
</gene>
<keyword evidence="3" id="KW-1185">Reference proteome</keyword>
<dbReference type="AlphaFoldDB" id="B5GXV9"/>
<evidence type="ECO:0000256" key="1">
    <source>
        <dbReference type="SAM" id="Phobius"/>
    </source>
</evidence>